<reference evidence="7" key="2">
    <citation type="journal article" date="2023" name="IMA Fungus">
        <title>Comparative genomic study of the Penicillium genus elucidates a diverse pangenome and 15 lateral gene transfer events.</title>
        <authorList>
            <person name="Petersen C."/>
            <person name="Sorensen T."/>
            <person name="Nielsen M.R."/>
            <person name="Sondergaard T.E."/>
            <person name="Sorensen J.L."/>
            <person name="Fitzpatrick D.A."/>
            <person name="Frisvad J.C."/>
            <person name="Nielsen K.L."/>
        </authorList>
    </citation>
    <scope>NUCLEOTIDE SEQUENCE</scope>
    <source>
        <strain evidence="7">IBT 21917</strain>
    </source>
</reference>
<feature type="domain" description="Zn(2)-C6 fungal-type" evidence="6">
    <location>
        <begin position="9"/>
        <end position="37"/>
    </location>
</feature>
<dbReference type="SMART" id="SM00066">
    <property type="entry name" value="GAL4"/>
    <property type="match status" value="1"/>
</dbReference>
<evidence type="ECO:0000259" key="6">
    <source>
        <dbReference type="PROSITE" id="PS50048"/>
    </source>
</evidence>
<evidence type="ECO:0000256" key="1">
    <source>
        <dbReference type="ARBA" id="ARBA00023015"/>
    </source>
</evidence>
<accession>A0A9W9LZY5</accession>
<evidence type="ECO:0000313" key="7">
    <source>
        <dbReference type="EMBL" id="KAJ5183399.1"/>
    </source>
</evidence>
<proteinExistence type="predicted"/>
<organism evidence="7 8">
    <name type="scientific">Penicillium capsulatum</name>
    <dbReference type="NCBI Taxonomy" id="69766"/>
    <lineage>
        <taxon>Eukaryota</taxon>
        <taxon>Fungi</taxon>
        <taxon>Dikarya</taxon>
        <taxon>Ascomycota</taxon>
        <taxon>Pezizomycotina</taxon>
        <taxon>Eurotiomycetes</taxon>
        <taxon>Eurotiomycetidae</taxon>
        <taxon>Eurotiales</taxon>
        <taxon>Aspergillaceae</taxon>
        <taxon>Penicillium</taxon>
    </lineage>
</organism>
<dbReference type="PROSITE" id="PS50048">
    <property type="entry name" value="ZN2_CY6_FUNGAL_2"/>
    <property type="match status" value="1"/>
</dbReference>
<keyword evidence="1" id="KW-0805">Transcription regulation</keyword>
<evidence type="ECO:0000256" key="3">
    <source>
        <dbReference type="ARBA" id="ARBA00023163"/>
    </source>
</evidence>
<dbReference type="Proteomes" id="UP001146351">
    <property type="component" value="Unassembled WGS sequence"/>
</dbReference>
<dbReference type="Pfam" id="PF00172">
    <property type="entry name" value="Zn_clus"/>
    <property type="match status" value="1"/>
</dbReference>
<name>A0A9W9LZY5_9EURO</name>
<dbReference type="GO" id="GO:0003677">
    <property type="term" value="F:DNA binding"/>
    <property type="evidence" value="ECO:0007669"/>
    <property type="project" value="UniProtKB-KW"/>
</dbReference>
<evidence type="ECO:0000313" key="8">
    <source>
        <dbReference type="Proteomes" id="UP001146351"/>
    </source>
</evidence>
<gene>
    <name evidence="7" type="ORF">N7492_001015</name>
</gene>
<feature type="region of interest" description="Disordered" evidence="5">
    <location>
        <begin position="384"/>
        <end position="419"/>
    </location>
</feature>
<keyword evidence="2" id="KW-0238">DNA-binding</keyword>
<dbReference type="PANTHER" id="PTHR38111">
    <property type="entry name" value="ZN(2)-C6 FUNGAL-TYPE DOMAIN-CONTAINING PROTEIN-RELATED"/>
    <property type="match status" value="1"/>
</dbReference>
<dbReference type="InterPro" id="IPR053178">
    <property type="entry name" value="Osmoadaptation_assoc"/>
</dbReference>
<keyword evidence="8" id="KW-1185">Reference proteome</keyword>
<protein>
    <recommendedName>
        <fullName evidence="6">Zn(2)-C6 fungal-type domain-containing protein</fullName>
    </recommendedName>
</protein>
<dbReference type="PANTHER" id="PTHR38111:SF6">
    <property type="entry name" value="FINGER DOMAIN PROTEIN, PUTATIVE (AFU_ORTHOLOGUE AFUA_8G01940)-RELATED"/>
    <property type="match status" value="1"/>
</dbReference>
<keyword evidence="4" id="KW-0539">Nucleus</keyword>
<evidence type="ECO:0000256" key="2">
    <source>
        <dbReference type="ARBA" id="ARBA00023125"/>
    </source>
</evidence>
<dbReference type="Gene3D" id="4.10.240.10">
    <property type="entry name" value="Zn(2)-C6 fungal-type DNA-binding domain"/>
    <property type="match status" value="1"/>
</dbReference>
<dbReference type="AlphaFoldDB" id="A0A9W9LZY5"/>
<dbReference type="GO" id="GO:0008270">
    <property type="term" value="F:zinc ion binding"/>
    <property type="evidence" value="ECO:0007669"/>
    <property type="project" value="InterPro"/>
</dbReference>
<dbReference type="GO" id="GO:0000981">
    <property type="term" value="F:DNA-binding transcription factor activity, RNA polymerase II-specific"/>
    <property type="evidence" value="ECO:0007669"/>
    <property type="project" value="InterPro"/>
</dbReference>
<dbReference type="OrthoDB" id="3525185at2759"/>
<dbReference type="EMBL" id="JAPQKO010000001">
    <property type="protein sequence ID" value="KAJ5183399.1"/>
    <property type="molecule type" value="Genomic_DNA"/>
</dbReference>
<reference evidence="7" key="1">
    <citation type="submission" date="2022-11" db="EMBL/GenBank/DDBJ databases">
        <authorList>
            <person name="Petersen C."/>
        </authorList>
    </citation>
    <scope>NUCLEOTIDE SEQUENCE</scope>
    <source>
        <strain evidence="7">IBT 21917</strain>
    </source>
</reference>
<evidence type="ECO:0000256" key="5">
    <source>
        <dbReference type="SAM" id="MobiDB-lite"/>
    </source>
</evidence>
<dbReference type="InterPro" id="IPR036864">
    <property type="entry name" value="Zn2-C6_fun-type_DNA-bd_sf"/>
</dbReference>
<keyword evidence="3" id="KW-0804">Transcription</keyword>
<dbReference type="CDD" id="cd00067">
    <property type="entry name" value="GAL4"/>
    <property type="match status" value="1"/>
</dbReference>
<dbReference type="SUPFAM" id="SSF57701">
    <property type="entry name" value="Zn2/Cys6 DNA-binding domain"/>
    <property type="match status" value="1"/>
</dbReference>
<evidence type="ECO:0000256" key="4">
    <source>
        <dbReference type="ARBA" id="ARBA00023242"/>
    </source>
</evidence>
<sequence>MVGVPRSKGCLTCIQRRVKCDEARPHCQRCQTRGTPCLGYTRDRKFCFYSKPENDVAAPSHAVIEGAVVPTLTAKALARQQREGFCAFLDSKFPGQYYGYSTRVSQNWFDVARNYEDSAGKAFDWSMRSIGALYIGRARGDPQLVITSMEMYGRALHQLFRSLNHPTLATADNTLGAAILLGGYEMFSMSGQKSWMLHSRGISHLYQLRGARAHTNGLGRTLLSSFRGFVVFEALARGEPCCFEGEDWKSIIPDTIREERQRGKSTGLGEMIEYAFHEVARCPGFLARTRALVASACPRETDRCELIDSISGCQESLREYQAKLYTGMSSQSAQKESNDFVGPIPFDTADRLGRYSLQGIISAVALLQQLLVLLESDRARRDARSIGTGSDSQDPWRVLDPSSVAGTGHAGPAGPEREAEAETWFDRVSMAMGMLEERPPFPM</sequence>
<dbReference type="InterPro" id="IPR001138">
    <property type="entry name" value="Zn2Cys6_DnaBD"/>
</dbReference>
<comment type="caution">
    <text evidence="7">The sequence shown here is derived from an EMBL/GenBank/DDBJ whole genome shotgun (WGS) entry which is preliminary data.</text>
</comment>